<organism evidence="3 4">
    <name type="scientific">Alteribacillus persepolensis</name>
    <dbReference type="NCBI Taxonomy" id="568899"/>
    <lineage>
        <taxon>Bacteria</taxon>
        <taxon>Bacillati</taxon>
        <taxon>Bacillota</taxon>
        <taxon>Bacilli</taxon>
        <taxon>Bacillales</taxon>
        <taxon>Bacillaceae</taxon>
        <taxon>Alteribacillus</taxon>
    </lineage>
</organism>
<dbReference type="AlphaFoldDB" id="A0A1G8AYE7"/>
<evidence type="ECO:0000313" key="4">
    <source>
        <dbReference type="Proteomes" id="UP000199163"/>
    </source>
</evidence>
<dbReference type="Gene3D" id="3.40.190.150">
    <property type="entry name" value="Bordetella uptake gene, domain 1"/>
    <property type="match status" value="1"/>
</dbReference>
<evidence type="ECO:0000256" key="2">
    <source>
        <dbReference type="SAM" id="SignalP"/>
    </source>
</evidence>
<dbReference type="PANTHER" id="PTHR42928:SF5">
    <property type="entry name" value="BLR1237 PROTEIN"/>
    <property type="match status" value="1"/>
</dbReference>
<dbReference type="InterPro" id="IPR005064">
    <property type="entry name" value="BUG"/>
</dbReference>
<evidence type="ECO:0000256" key="1">
    <source>
        <dbReference type="ARBA" id="ARBA00006987"/>
    </source>
</evidence>
<protein>
    <submittedName>
        <fullName evidence="3">Tripartite-type tricarboxylate transporter, receptor component TctC</fullName>
    </submittedName>
</protein>
<evidence type="ECO:0000313" key="3">
    <source>
        <dbReference type="EMBL" id="SDH25400.1"/>
    </source>
</evidence>
<dbReference type="OrthoDB" id="9780943at2"/>
<keyword evidence="4" id="KW-1185">Reference proteome</keyword>
<name>A0A1G8AYE7_9BACI</name>
<dbReference type="PANTHER" id="PTHR42928">
    <property type="entry name" value="TRICARBOXYLATE-BINDING PROTEIN"/>
    <property type="match status" value="1"/>
</dbReference>
<feature type="chain" id="PRO_5039675668" evidence="2">
    <location>
        <begin position="22"/>
        <end position="321"/>
    </location>
</feature>
<sequence length="321" mass="35164">MKKHCLIIYMAVLLLIISGCSEQTSGREEEYPEKAIEIILPFPAGGNYDGAARTLTKYAEQYLPNEQSFALINKTGGANTAGVTEVFHADPDGYTLGFVQTSAITAEPHYGHVSYNHDSFQPIMKVLQVDGYMFVNDDAPWESFDDWLDYVKKNPGDFKVSAVPGAVPLLETIQAEAGIDFDIVPFDGFAEATTALLGGHVDATVGTVPGMKTHLDDGNVRPLFSSTGRDIKGDIPTLKEKGVEIEDNKMVGLIAPKGLPEEKADILDEVFKKALDDPDLQKEFEQLGYEAVYADAKEFQEQITSTFQTDEKILKTAGLIE</sequence>
<dbReference type="Gene3D" id="3.40.190.10">
    <property type="entry name" value="Periplasmic binding protein-like II"/>
    <property type="match status" value="1"/>
</dbReference>
<feature type="signal peptide" evidence="2">
    <location>
        <begin position="1"/>
        <end position="21"/>
    </location>
</feature>
<dbReference type="Proteomes" id="UP000199163">
    <property type="component" value="Unassembled WGS sequence"/>
</dbReference>
<reference evidence="4" key="1">
    <citation type="submission" date="2016-10" db="EMBL/GenBank/DDBJ databases">
        <authorList>
            <person name="Varghese N."/>
            <person name="Submissions S."/>
        </authorList>
    </citation>
    <scope>NUCLEOTIDE SEQUENCE [LARGE SCALE GENOMIC DNA]</scope>
    <source>
        <strain evidence="4">DSM 21632</strain>
    </source>
</reference>
<keyword evidence="2" id="KW-0732">Signal</keyword>
<dbReference type="Pfam" id="PF03401">
    <property type="entry name" value="TctC"/>
    <property type="match status" value="1"/>
</dbReference>
<accession>A0A1G8AYE7</accession>
<dbReference type="InterPro" id="IPR042100">
    <property type="entry name" value="Bug_dom1"/>
</dbReference>
<dbReference type="RefSeq" id="WP_091271624.1">
    <property type="nucleotide sequence ID" value="NZ_FNDK01000003.1"/>
</dbReference>
<proteinExistence type="inferred from homology"/>
<dbReference type="CDD" id="cd07012">
    <property type="entry name" value="PBP2_Bug_TTT"/>
    <property type="match status" value="1"/>
</dbReference>
<keyword evidence="3" id="KW-0675">Receptor</keyword>
<dbReference type="STRING" id="568899.SAMN05192534_10351"/>
<dbReference type="PROSITE" id="PS51257">
    <property type="entry name" value="PROKAR_LIPOPROTEIN"/>
    <property type="match status" value="1"/>
</dbReference>
<dbReference type="EMBL" id="FNDK01000003">
    <property type="protein sequence ID" value="SDH25400.1"/>
    <property type="molecule type" value="Genomic_DNA"/>
</dbReference>
<gene>
    <name evidence="3" type="ORF">SAMN05192534_10351</name>
</gene>
<comment type="similarity">
    <text evidence="1">Belongs to the UPF0065 (bug) family.</text>
</comment>
<dbReference type="PIRSF" id="PIRSF017082">
    <property type="entry name" value="YflP"/>
    <property type="match status" value="1"/>
</dbReference>
<dbReference type="SUPFAM" id="SSF53850">
    <property type="entry name" value="Periplasmic binding protein-like II"/>
    <property type="match status" value="1"/>
</dbReference>